<protein>
    <submittedName>
        <fullName evidence="2">Uncharacterized protein</fullName>
    </submittedName>
</protein>
<evidence type="ECO:0000256" key="1">
    <source>
        <dbReference type="SAM" id="MobiDB-lite"/>
    </source>
</evidence>
<dbReference type="Proteomes" id="UP000195880">
    <property type="component" value="Chromosome"/>
</dbReference>
<dbReference type="EMBL" id="CP021748">
    <property type="protein sequence ID" value="ARX84633.1"/>
    <property type="molecule type" value="Genomic_DNA"/>
</dbReference>
<feature type="compositionally biased region" description="Gly residues" evidence="1">
    <location>
        <begin position="63"/>
        <end position="74"/>
    </location>
</feature>
<evidence type="ECO:0000313" key="2">
    <source>
        <dbReference type="EMBL" id="ARX84633.1"/>
    </source>
</evidence>
<dbReference type="STRING" id="67267.GCA_000716675_06592"/>
<dbReference type="KEGG" id="salf:SMD44_04080"/>
<gene>
    <name evidence="2" type="ORF">SMD44_04080</name>
</gene>
<feature type="region of interest" description="Disordered" evidence="1">
    <location>
        <begin position="53"/>
        <end position="92"/>
    </location>
</feature>
<accession>A0A1Z1WDV1</accession>
<sequence>MWSRARLALRPLVGVLVVVLGVGVLCGVAGAAGVAGASQVAMGQASAPAERVSAAEGPVFAGEGQGVPGCGQGGEKGDGQRPAAPPRSPSSYELLPALYDTRPAACSWLADQAVLALSPGRAPPALVPPSPMELSVLRV</sequence>
<organism evidence="2 3">
    <name type="scientific">Streptomyces alboflavus</name>
    <dbReference type="NCBI Taxonomy" id="67267"/>
    <lineage>
        <taxon>Bacteria</taxon>
        <taxon>Bacillati</taxon>
        <taxon>Actinomycetota</taxon>
        <taxon>Actinomycetes</taxon>
        <taxon>Kitasatosporales</taxon>
        <taxon>Streptomycetaceae</taxon>
        <taxon>Streptomyces</taxon>
    </lineage>
</organism>
<dbReference type="RefSeq" id="WP_087884811.1">
    <property type="nucleotide sequence ID" value="NZ_CP021748.1"/>
</dbReference>
<evidence type="ECO:0000313" key="3">
    <source>
        <dbReference type="Proteomes" id="UP000195880"/>
    </source>
</evidence>
<name>A0A1Z1WDV1_9ACTN</name>
<keyword evidence="3" id="KW-1185">Reference proteome</keyword>
<dbReference type="OrthoDB" id="4327461at2"/>
<reference evidence="2 3" key="1">
    <citation type="submission" date="2017-05" db="EMBL/GenBank/DDBJ databases">
        <title>Streptomyces alboflavus Genome sequencing and assembly.</title>
        <authorList>
            <person name="Wang Y."/>
            <person name="Du B."/>
            <person name="Ding Y."/>
            <person name="Liu H."/>
            <person name="Hou Q."/>
            <person name="Liu K."/>
            <person name="Wang C."/>
            <person name="Yao L."/>
        </authorList>
    </citation>
    <scope>NUCLEOTIDE SEQUENCE [LARGE SCALE GENOMIC DNA]</scope>
    <source>
        <strain evidence="2 3">MDJK44</strain>
    </source>
</reference>
<dbReference type="AlphaFoldDB" id="A0A1Z1WDV1"/>
<dbReference type="eggNOG" id="ENOG5031XHB">
    <property type="taxonomic scope" value="Bacteria"/>
</dbReference>
<proteinExistence type="predicted"/>